<evidence type="ECO:0000256" key="1">
    <source>
        <dbReference type="SAM" id="Phobius"/>
    </source>
</evidence>
<dbReference type="EMBL" id="JAMYJR010000016">
    <property type="protein sequence ID" value="MCO8272243.1"/>
    <property type="molecule type" value="Genomic_DNA"/>
</dbReference>
<evidence type="ECO:0008006" key="4">
    <source>
        <dbReference type="Google" id="ProtNLM"/>
    </source>
</evidence>
<reference evidence="2 3" key="1">
    <citation type="submission" date="2022-06" db="EMBL/GenBank/DDBJ databases">
        <title>New Species of the Genus Actinoplanes, ActinopZanes ferrugineus.</title>
        <authorList>
            <person name="Ding P."/>
        </authorList>
    </citation>
    <scope>NUCLEOTIDE SEQUENCE [LARGE SCALE GENOMIC DNA]</scope>
    <source>
        <strain evidence="2 3">TRM88003</strain>
    </source>
</reference>
<evidence type="ECO:0000313" key="2">
    <source>
        <dbReference type="EMBL" id="MCO8272243.1"/>
    </source>
</evidence>
<keyword evidence="3" id="KW-1185">Reference proteome</keyword>
<dbReference type="RefSeq" id="WP_253238332.1">
    <property type="nucleotide sequence ID" value="NZ_JAMYJR010000016.1"/>
</dbReference>
<accession>A0ABT1DN22</accession>
<keyword evidence="1" id="KW-0472">Membrane</keyword>
<dbReference type="Proteomes" id="UP001523369">
    <property type="component" value="Unassembled WGS sequence"/>
</dbReference>
<proteinExistence type="predicted"/>
<sequence length="93" mass="9901">MSSVSKVWSRVAAAVTGVVLTLVVPAHAWAASTGLDSVMVEAARSRRRGGFGFFGLFGGLCCLFVVAAIVLVIVLVSRNRKKPRDPQDPGYPR</sequence>
<keyword evidence="1" id="KW-0812">Transmembrane</keyword>
<organism evidence="2 3">
    <name type="scientific">Paractinoplanes aksuensis</name>
    <dbReference type="NCBI Taxonomy" id="2939490"/>
    <lineage>
        <taxon>Bacteria</taxon>
        <taxon>Bacillati</taxon>
        <taxon>Actinomycetota</taxon>
        <taxon>Actinomycetes</taxon>
        <taxon>Micromonosporales</taxon>
        <taxon>Micromonosporaceae</taxon>
        <taxon>Paractinoplanes</taxon>
    </lineage>
</organism>
<gene>
    <name evidence="2" type="ORF">M1L60_16745</name>
</gene>
<protein>
    <recommendedName>
        <fullName evidence="4">DUF4190 domain-containing protein</fullName>
    </recommendedName>
</protein>
<comment type="caution">
    <text evidence="2">The sequence shown here is derived from an EMBL/GenBank/DDBJ whole genome shotgun (WGS) entry which is preliminary data.</text>
</comment>
<feature type="transmembrane region" description="Helical" evidence="1">
    <location>
        <begin position="54"/>
        <end position="76"/>
    </location>
</feature>
<keyword evidence="1" id="KW-1133">Transmembrane helix</keyword>
<name>A0ABT1DN22_9ACTN</name>
<evidence type="ECO:0000313" key="3">
    <source>
        <dbReference type="Proteomes" id="UP001523369"/>
    </source>
</evidence>